<name>A0ABT7YLP5_9ACTN</name>
<dbReference type="EC" id="2.3.1.-" evidence="4"/>
<dbReference type="InterPro" id="IPR000182">
    <property type="entry name" value="GNAT_dom"/>
</dbReference>
<dbReference type="CDD" id="cd04301">
    <property type="entry name" value="NAT_SF"/>
    <property type="match status" value="1"/>
</dbReference>
<evidence type="ECO:0000259" key="3">
    <source>
        <dbReference type="PROSITE" id="PS51186"/>
    </source>
</evidence>
<evidence type="ECO:0000313" key="5">
    <source>
        <dbReference type="Proteomes" id="UP001171902"/>
    </source>
</evidence>
<evidence type="ECO:0000256" key="1">
    <source>
        <dbReference type="ARBA" id="ARBA00022679"/>
    </source>
</evidence>
<dbReference type="Proteomes" id="UP001171902">
    <property type="component" value="Unassembled WGS sequence"/>
</dbReference>
<dbReference type="Pfam" id="PF00583">
    <property type="entry name" value="Acetyltransf_1"/>
    <property type="match status" value="1"/>
</dbReference>
<dbReference type="SUPFAM" id="SSF55729">
    <property type="entry name" value="Acyl-CoA N-acyltransferases (Nat)"/>
    <property type="match status" value="1"/>
</dbReference>
<evidence type="ECO:0000313" key="4">
    <source>
        <dbReference type="EMBL" id="MDN3239543.1"/>
    </source>
</evidence>
<sequence>MSFQTLARRVRNPELPLGLRYAALRSALEHYRRLGYWNAWEFITRTDGPGPTRLDADRMLNALQRLETSRNVWLAEIAAYAERRRAHKRDRIPVDRAEHQYRRGRRWPGPDAEAAVTGAVARAWRGHRDLRLPAPTKTLLEPIETALDPVVDAFLARRFTAHERRLLLTAVGDIEAAERELTAQSIWATTRWHAWTAELIRHHELPLVRRGWTGEAERITRIFWAARTQMTYLPDLYTFEQTQWWVANVMAPQSELWLAELNGVPVGFAALNGTWLDHLYLEPAHQGRGIGEALLAKAKRRRPELNLRVFEQNTGARAFYARQGFAEVGSGDGSDNEEHLPDLHLRWRR</sequence>
<evidence type="ECO:0000256" key="2">
    <source>
        <dbReference type="ARBA" id="ARBA00023315"/>
    </source>
</evidence>
<feature type="domain" description="N-acetyltransferase" evidence="3">
    <location>
        <begin position="206"/>
        <end position="349"/>
    </location>
</feature>
<dbReference type="PANTHER" id="PTHR43800:SF1">
    <property type="entry name" value="PEPTIDYL-LYSINE N-ACETYLTRANSFERASE YJAB"/>
    <property type="match status" value="1"/>
</dbReference>
<dbReference type="PANTHER" id="PTHR43800">
    <property type="entry name" value="PEPTIDYL-LYSINE N-ACETYLTRANSFERASE YJAB"/>
    <property type="match status" value="1"/>
</dbReference>
<dbReference type="EMBL" id="JAUEMJ010000002">
    <property type="protein sequence ID" value="MDN3239543.1"/>
    <property type="molecule type" value="Genomic_DNA"/>
</dbReference>
<proteinExistence type="predicted"/>
<dbReference type="InterPro" id="IPR016181">
    <property type="entry name" value="Acyl_CoA_acyltransferase"/>
</dbReference>
<protein>
    <submittedName>
        <fullName evidence="4">GNAT family N-acetyltransferase</fullName>
        <ecNumber evidence="4">2.3.1.-</ecNumber>
    </submittedName>
</protein>
<keyword evidence="5" id="KW-1185">Reference proteome</keyword>
<accession>A0ABT7YLP5</accession>
<gene>
    <name evidence="4" type="ORF">QWI33_07395</name>
</gene>
<dbReference type="Gene3D" id="3.40.630.30">
    <property type="match status" value="1"/>
</dbReference>
<keyword evidence="2 4" id="KW-0012">Acyltransferase</keyword>
<dbReference type="RefSeq" id="WP_289956419.1">
    <property type="nucleotide sequence ID" value="NZ_JAUEMJ010000002.1"/>
</dbReference>
<organism evidence="4 5">
    <name type="scientific">Glycomyces tritici</name>
    <dbReference type="NCBI Taxonomy" id="2665176"/>
    <lineage>
        <taxon>Bacteria</taxon>
        <taxon>Bacillati</taxon>
        <taxon>Actinomycetota</taxon>
        <taxon>Actinomycetes</taxon>
        <taxon>Glycomycetales</taxon>
        <taxon>Glycomycetaceae</taxon>
        <taxon>Glycomyces</taxon>
    </lineage>
</organism>
<keyword evidence="1 4" id="KW-0808">Transferase</keyword>
<reference evidence="4" key="1">
    <citation type="submission" date="2023-06" db="EMBL/GenBank/DDBJ databases">
        <title>Gycomyces niveus sp.nov., a novel actinomycete isolated from soil in Shouguang.</title>
        <authorList>
            <person name="Yang X."/>
            <person name="Zhao J."/>
        </authorList>
    </citation>
    <scope>NUCLEOTIDE SEQUENCE</scope>
    <source>
        <strain evidence="4">NEAU C2</strain>
    </source>
</reference>
<dbReference type="GO" id="GO:0016746">
    <property type="term" value="F:acyltransferase activity"/>
    <property type="evidence" value="ECO:0007669"/>
    <property type="project" value="UniProtKB-KW"/>
</dbReference>
<comment type="caution">
    <text evidence="4">The sequence shown here is derived from an EMBL/GenBank/DDBJ whole genome shotgun (WGS) entry which is preliminary data.</text>
</comment>
<dbReference type="PROSITE" id="PS51186">
    <property type="entry name" value="GNAT"/>
    <property type="match status" value="1"/>
</dbReference>